<evidence type="ECO:0000256" key="2">
    <source>
        <dbReference type="ARBA" id="ARBA00004123"/>
    </source>
</evidence>
<evidence type="ECO:0000256" key="4">
    <source>
        <dbReference type="ARBA" id="ARBA00007025"/>
    </source>
</evidence>
<dbReference type="CDD" id="cd18793">
    <property type="entry name" value="SF2_C_SNF"/>
    <property type="match status" value="1"/>
</dbReference>
<dbReference type="GO" id="GO:0005524">
    <property type="term" value="F:ATP binding"/>
    <property type="evidence" value="ECO:0007669"/>
    <property type="project" value="UniProtKB-KW"/>
</dbReference>
<evidence type="ECO:0000256" key="1">
    <source>
        <dbReference type="ARBA" id="ARBA00001863"/>
    </source>
</evidence>
<organism evidence="17 18">
    <name type="scientific">Candidozyma haemuli</name>
    <dbReference type="NCBI Taxonomy" id="45357"/>
    <lineage>
        <taxon>Eukaryota</taxon>
        <taxon>Fungi</taxon>
        <taxon>Dikarya</taxon>
        <taxon>Ascomycota</taxon>
        <taxon>Saccharomycotina</taxon>
        <taxon>Pichiomycetes</taxon>
        <taxon>Metschnikowiaceae</taxon>
        <taxon>Candidozyma</taxon>
    </lineage>
</organism>
<feature type="compositionally biased region" description="Basic and acidic residues" evidence="14">
    <location>
        <begin position="60"/>
        <end position="71"/>
    </location>
</feature>
<dbReference type="InterPro" id="IPR049730">
    <property type="entry name" value="SNF2/RAD54-like_C"/>
</dbReference>
<dbReference type="SMART" id="SM00490">
    <property type="entry name" value="HELICc"/>
    <property type="match status" value="1"/>
</dbReference>
<feature type="compositionally biased region" description="Basic and acidic residues" evidence="14">
    <location>
        <begin position="80"/>
        <end position="103"/>
    </location>
</feature>
<evidence type="ECO:0000256" key="9">
    <source>
        <dbReference type="ARBA" id="ARBA00022840"/>
    </source>
</evidence>
<dbReference type="InterPro" id="IPR008928">
    <property type="entry name" value="6-hairpin_glycosidase_sf"/>
</dbReference>
<dbReference type="InterPro" id="IPR014001">
    <property type="entry name" value="Helicase_ATP-bd"/>
</dbReference>
<gene>
    <name evidence="17" type="ORF">CXQ85_000368</name>
</gene>
<comment type="similarity">
    <text evidence="4">Belongs to the SNF2/RAD54 helicase family.</text>
</comment>
<proteinExistence type="inferred from homology"/>
<evidence type="ECO:0000256" key="6">
    <source>
        <dbReference type="ARBA" id="ARBA00022741"/>
    </source>
</evidence>
<dbReference type="GO" id="GO:0004339">
    <property type="term" value="F:glucan 1,4-alpha-glucosidase activity"/>
    <property type="evidence" value="ECO:0007669"/>
    <property type="project" value="UniProtKB-EC"/>
</dbReference>
<feature type="compositionally biased region" description="Basic and acidic residues" evidence="14">
    <location>
        <begin position="162"/>
        <end position="186"/>
    </location>
</feature>
<keyword evidence="18" id="KW-1185">Reference proteome</keyword>
<evidence type="ECO:0000256" key="3">
    <source>
        <dbReference type="ARBA" id="ARBA00006188"/>
    </source>
</evidence>
<dbReference type="InterPro" id="IPR000330">
    <property type="entry name" value="SNF2_N"/>
</dbReference>
<comment type="catalytic activity">
    <reaction evidence="1">
        <text>Hydrolysis of terminal (1-&gt;4)-linked alpha-D-glucose residues successively from non-reducing ends of the chains with release of beta-D-glucose.</text>
        <dbReference type="EC" id="3.2.1.3"/>
    </reaction>
</comment>
<reference evidence="17 18" key="1">
    <citation type="submission" date="2017-12" db="EMBL/GenBank/DDBJ databases">
        <title>Genome Sequence of a Multidrug-Resistant Candida haemulonii Isolate from a Patient with Chronic Leg Ulcers in Israel.</title>
        <authorList>
            <person name="Chow N.A."/>
            <person name="Gade L."/>
            <person name="Batra D."/>
            <person name="Rowe L.A."/>
            <person name="Ben-Ami R."/>
            <person name="Loparev V.N."/>
            <person name="Litvintseva A.P."/>
        </authorList>
    </citation>
    <scope>NUCLEOTIDE SEQUENCE [LARGE SCALE GENOMIC DNA]</scope>
    <source>
        <strain evidence="17 18">B11899</strain>
    </source>
</reference>
<feature type="compositionally biased region" description="Acidic residues" evidence="14">
    <location>
        <begin position="566"/>
        <end position="577"/>
    </location>
</feature>
<keyword evidence="6" id="KW-0547">Nucleotide-binding</keyword>
<dbReference type="SMART" id="SM00487">
    <property type="entry name" value="DEXDc"/>
    <property type="match status" value="1"/>
</dbReference>
<dbReference type="PROSITE" id="PS51194">
    <property type="entry name" value="HELICASE_CTER"/>
    <property type="match status" value="1"/>
</dbReference>
<comment type="subcellular location">
    <subcellularLocation>
        <location evidence="2">Nucleus</location>
    </subcellularLocation>
</comment>
<feature type="region of interest" description="Disordered" evidence="14">
    <location>
        <begin position="510"/>
        <end position="529"/>
    </location>
</feature>
<dbReference type="GO" id="GO:0004386">
    <property type="term" value="F:helicase activity"/>
    <property type="evidence" value="ECO:0007669"/>
    <property type="project" value="UniProtKB-KW"/>
</dbReference>
<evidence type="ECO:0000259" key="15">
    <source>
        <dbReference type="PROSITE" id="PS51192"/>
    </source>
</evidence>
<keyword evidence="10" id="KW-0175">Coiled coil</keyword>
<feature type="compositionally biased region" description="Basic and acidic residues" evidence="14">
    <location>
        <begin position="14"/>
        <end position="28"/>
    </location>
</feature>
<evidence type="ECO:0000313" key="18">
    <source>
        <dbReference type="Proteomes" id="UP000244309"/>
    </source>
</evidence>
<dbReference type="SUPFAM" id="SSF48208">
    <property type="entry name" value="Six-hairpin glycosidases"/>
    <property type="match status" value="1"/>
</dbReference>
<dbReference type="EC" id="3.2.1.3" evidence="5"/>
<dbReference type="SUPFAM" id="SSF52540">
    <property type="entry name" value="P-loop containing nucleoside triphosphate hydrolases"/>
    <property type="match status" value="2"/>
</dbReference>
<dbReference type="Gene3D" id="1.50.10.10">
    <property type="match status" value="1"/>
</dbReference>
<evidence type="ECO:0000256" key="12">
    <source>
        <dbReference type="ARBA" id="ARBA00033442"/>
    </source>
</evidence>
<dbReference type="GeneID" id="37005701"/>
<dbReference type="STRING" id="45357.A0A2V1AWZ9"/>
<feature type="compositionally biased region" description="Polar residues" evidence="14">
    <location>
        <begin position="581"/>
        <end position="604"/>
    </location>
</feature>
<evidence type="ECO:0000256" key="7">
    <source>
        <dbReference type="ARBA" id="ARBA00022801"/>
    </source>
</evidence>
<dbReference type="Pfam" id="PF00176">
    <property type="entry name" value="SNF2-rel_dom"/>
    <property type="match status" value="1"/>
</dbReference>
<name>A0A2V1AWZ9_9ASCO</name>
<evidence type="ECO:0000256" key="14">
    <source>
        <dbReference type="SAM" id="MobiDB-lite"/>
    </source>
</evidence>
<feature type="region of interest" description="Disordered" evidence="14">
    <location>
        <begin position="60"/>
        <end position="199"/>
    </location>
</feature>
<keyword evidence="9" id="KW-0067">ATP-binding</keyword>
<dbReference type="InterPro" id="IPR000165">
    <property type="entry name" value="Glucoamylase"/>
</dbReference>
<dbReference type="VEuPathDB" id="FungiDB:CXQ85_000368"/>
<protein>
    <recommendedName>
        <fullName evidence="5">glucan 1,4-alpha-glucosidase</fullName>
        <ecNumber evidence="5">3.2.1.3</ecNumber>
    </recommendedName>
    <alternativeName>
        <fullName evidence="13">1,4-alpha-D-glucan glucohydrolase</fullName>
    </alternativeName>
    <alternativeName>
        <fullName evidence="12">Glucan 1,4-alpha-glucosidase</fullName>
    </alternativeName>
</protein>
<dbReference type="GO" id="GO:0005634">
    <property type="term" value="C:nucleus"/>
    <property type="evidence" value="ECO:0007669"/>
    <property type="project" value="UniProtKB-SubCell"/>
</dbReference>
<feature type="domain" description="Helicase C-terminal" evidence="16">
    <location>
        <begin position="847"/>
        <end position="1015"/>
    </location>
</feature>
<feature type="region of interest" description="Disordered" evidence="14">
    <location>
        <begin position="543"/>
        <end position="613"/>
    </location>
</feature>
<feature type="compositionally biased region" description="Polar residues" evidence="14">
    <location>
        <begin position="188"/>
        <end position="199"/>
    </location>
</feature>
<dbReference type="InterPro" id="IPR001650">
    <property type="entry name" value="Helicase_C-like"/>
</dbReference>
<dbReference type="GO" id="GO:0005976">
    <property type="term" value="P:polysaccharide metabolic process"/>
    <property type="evidence" value="ECO:0007669"/>
    <property type="project" value="InterPro"/>
</dbReference>
<dbReference type="OrthoDB" id="5857104at2759"/>
<dbReference type="RefSeq" id="XP_025342331.1">
    <property type="nucleotide sequence ID" value="XM_025484116.1"/>
</dbReference>
<accession>A0A2V1AWZ9</accession>
<feature type="domain" description="Helicase ATP-binding" evidence="15">
    <location>
        <begin position="218"/>
        <end position="380"/>
    </location>
</feature>
<dbReference type="InterPro" id="IPR011613">
    <property type="entry name" value="GH15-like"/>
</dbReference>
<comment type="similarity">
    <text evidence="3">Belongs to the glycosyl hydrolase 15 family.</text>
</comment>
<evidence type="ECO:0000259" key="16">
    <source>
        <dbReference type="PROSITE" id="PS51194"/>
    </source>
</evidence>
<evidence type="ECO:0000256" key="8">
    <source>
        <dbReference type="ARBA" id="ARBA00022806"/>
    </source>
</evidence>
<evidence type="ECO:0000313" key="17">
    <source>
        <dbReference type="EMBL" id="PVH21391.1"/>
    </source>
</evidence>
<sequence length="1619" mass="184963">MTDNENSEANLDGFLREESVSSEQREFNDLSANVKLERLNRLIKQTEVYSQIILDNMLEKSLEKKKLQKRQDKLKRRADRKQAREKYEEDKKNAEKAGKEAPKQPEILDSESESDSEPEDEQPEEEPKEEDGSDLEVIDVKRKSRSGKRSKPDRRRTKRQKKSDTERPSKPVAESSKKTRDTRKAIESAQTAHNQSQPSLVTGCTMKDYQLDGLEWLVTLYENGLNGILADEMGLGKTLQCISLICYLLEHKVKGPFLIVAPLSTVNNWCREFERFSPSVDVIKYTGPKDDRRQVTFSKKLRGKVVITSYEIVIKDFSRFSRVSWSYLTVDEGHRLKNFECLLIQKLKRIDAANRLLLTGTPLQNNLNELWSLLNFILPDIFGDLELFQSWFNFEEFTEGNGDGEADKMLKEDVKRKLVQSLHSILKPFLLRRLKANVIRSLPPKKEYIVYADLTPVQRAFYAATVQGDVKASVIELHAKELLLKSYPSLFTKPEHLDIVRGADRGAEIVVNSDSSEEPDGRRLRRNRRQKYSSKLLKKFENDKMRDLEESDEDYYDANDNKEEKGEEDGQAQEPTEEVPATQTSSTEDNQNGGDSSTSATTFENGGENGNIVVPQSLKSHESLEGEALEKEVEKQTAELERTLMMSMAAEGGEDATETAAENGAVLEFHPKDQEVVKVNTTSREWIPYAPSGRGNGALTKADVRNGGMKKKLQRTLRDVLSNGKSDGPEKRGRGWPKGSTARARKVTQVSSSDSDSDVEVIEIQDDSDLSDDERRKVLCEDAYAVAKRHAISLHLQNTAMQLRKICGSHYTFYEPYVIHTNLDDIDDIAVNSFSEKIVKHSGKIKLFEQLLDRLLNDGHKVLVFSQFQKMLDVLEIVLSKKDIPFNRLDGSTSQDEREEAMNEFKEKGEDSSKVFLLSTRAGGLGLNLVSADTVILFDSDWNPQMDIQAIDRLHRIGQTKPIKIFRLVVRDTIEELLIVKSFSKRLLERMVIQSGEFQLGKVAKKLAEENIDLEKFTSMTSIVDIGNRLNLHGAHEVEFIMEKSSNFLLAPPTLQEPLTDAEMEELMDRSSECYSRNPLETSFPNVVPFEATNNALYIPSTWPEVRDQSEVVVVDFDEQYTSKVKGHNEFERWVDEQSRRSFDYILDNVGGASPLLNEKEVLPGIVIASPSRSNPDYFYNWIRDSALTIRTLIYHMNDNVEDEDTVERLRRVVEQYIEANYRLQRVPNKSGRFDDKTRSGLGEPKFLTTGESFDENWGRPQSDGPGLRVSTILGYLFFLSRNDLQIENEFLGNETFIYYNIIKPDLEYIIANWKSKSFDLWEEVDSYHFFNALTQLKALQDGQRFARSYAVDMIFARQLQAAFEELQEFVTSSGGFTRSSLPYIVAIPELYDQGDRSGLDAATFLAALHAHNLEFGGTDNIPFDVDDSHILNTITAMVGDMKQRYPINHRYRWRNNIGVALGRYPEDIYDGQGTSIGNPWFIATLSAGEVLYKWIYKYSKTHADLVINESNIAFFRPHDAELNSEAPAGDTRIVIPYKSERYQQILKNVYKYADTFIEVVKQHVHTGDGTMSEQFDRQNGYMRGAEKLTWSYSAFHNCVRWRIKAAQEIERVKAPIIK</sequence>
<evidence type="ECO:0000256" key="5">
    <source>
        <dbReference type="ARBA" id="ARBA00012593"/>
    </source>
</evidence>
<dbReference type="InterPro" id="IPR027417">
    <property type="entry name" value="P-loop_NTPase"/>
</dbReference>
<keyword evidence="7" id="KW-0378">Hydrolase</keyword>
<feature type="compositionally biased region" description="Acidic residues" evidence="14">
    <location>
        <begin position="108"/>
        <end position="137"/>
    </location>
</feature>
<feature type="region of interest" description="Disordered" evidence="14">
    <location>
        <begin position="1"/>
        <end position="32"/>
    </location>
</feature>
<dbReference type="EMBL" id="PKFO01000005">
    <property type="protein sequence ID" value="PVH21391.1"/>
    <property type="molecule type" value="Genomic_DNA"/>
</dbReference>
<dbReference type="Proteomes" id="UP000244309">
    <property type="component" value="Unassembled WGS sequence"/>
</dbReference>
<dbReference type="Gene3D" id="3.40.50.10810">
    <property type="entry name" value="Tandem AAA-ATPase domain"/>
    <property type="match status" value="1"/>
</dbReference>
<dbReference type="InterPro" id="IPR038718">
    <property type="entry name" value="SNF2-like_sf"/>
</dbReference>
<evidence type="ECO:0000256" key="10">
    <source>
        <dbReference type="ARBA" id="ARBA00023054"/>
    </source>
</evidence>
<dbReference type="Pfam" id="PF00723">
    <property type="entry name" value="Glyco_hydro_15"/>
    <property type="match status" value="1"/>
</dbReference>
<evidence type="ECO:0000256" key="13">
    <source>
        <dbReference type="ARBA" id="ARBA00033473"/>
    </source>
</evidence>
<dbReference type="Pfam" id="PF00271">
    <property type="entry name" value="Helicase_C"/>
    <property type="match status" value="1"/>
</dbReference>
<keyword evidence="11" id="KW-0539">Nucleus</keyword>
<feature type="region of interest" description="Disordered" evidence="14">
    <location>
        <begin position="707"/>
        <end position="759"/>
    </location>
</feature>
<dbReference type="InterPro" id="IPR012341">
    <property type="entry name" value="6hp_glycosidase-like_sf"/>
</dbReference>
<feature type="compositionally biased region" description="Basic residues" evidence="14">
    <location>
        <begin position="142"/>
        <end position="161"/>
    </location>
</feature>
<comment type="caution">
    <text evidence="17">The sequence shown here is derived from an EMBL/GenBank/DDBJ whole genome shotgun (WGS) entry which is preliminary data.</text>
</comment>
<dbReference type="PANTHER" id="PTHR10799">
    <property type="entry name" value="SNF2/RAD54 HELICASE FAMILY"/>
    <property type="match status" value="1"/>
</dbReference>
<dbReference type="FunFam" id="3.40.50.10810:FF:000015">
    <property type="entry name" value="lymphoid-specific helicase isoform X1"/>
    <property type="match status" value="1"/>
</dbReference>
<keyword evidence="8" id="KW-0347">Helicase</keyword>
<dbReference type="PROSITE" id="PS51192">
    <property type="entry name" value="HELICASE_ATP_BIND_1"/>
    <property type="match status" value="1"/>
</dbReference>
<dbReference type="PRINTS" id="PR00736">
    <property type="entry name" value="GLHYDRLASE15"/>
</dbReference>
<dbReference type="Gene3D" id="3.40.50.300">
    <property type="entry name" value="P-loop containing nucleotide triphosphate hydrolases"/>
    <property type="match status" value="1"/>
</dbReference>
<evidence type="ECO:0000256" key="11">
    <source>
        <dbReference type="ARBA" id="ARBA00023242"/>
    </source>
</evidence>